<sequence length="285" mass="28962">MELNARLDQSLDEIIRETRKQTKKGSSAPKATKSAKKTAAAKKVAAAVTKAAALTTKGKAGRRKKNSSSTGVAAQAALKQGLSGSMAGRLGNPAGSKTAKGVAGRVGKAKGVATKKLETGGRLAGIAEKHRAKKRGVSSAAAVAAAAAAAATTRRSNVNIAIKGEAGPSTIFITNLDTEASAEDVKTCFKQFGTIKNCTLLYDRNGKASGHAEIVYAAKAAALQAVAKLNNVLADGRRLSVQIKPGTESVSSAPGQPAAAVPGTRSGKSRRGKSRSVGGMRMDVD</sequence>
<evidence type="ECO:0000313" key="6">
    <source>
        <dbReference type="Proteomes" id="UP000193922"/>
    </source>
</evidence>
<accession>A0A1Y1WGP8</accession>
<dbReference type="SMART" id="SM00360">
    <property type="entry name" value="RRM"/>
    <property type="match status" value="1"/>
</dbReference>
<protein>
    <submittedName>
        <fullName evidence="5">RNA-binding domain-containing protein</fullName>
    </submittedName>
</protein>
<keyword evidence="6" id="KW-1185">Reference proteome</keyword>
<dbReference type="GO" id="GO:0005634">
    <property type="term" value="C:nucleus"/>
    <property type="evidence" value="ECO:0007669"/>
    <property type="project" value="TreeGrafter"/>
</dbReference>
<dbReference type="SUPFAM" id="SSF54928">
    <property type="entry name" value="RNA-binding domain, RBD"/>
    <property type="match status" value="1"/>
</dbReference>
<keyword evidence="1 2" id="KW-0694">RNA-binding</keyword>
<dbReference type="RefSeq" id="XP_040746070.1">
    <property type="nucleotide sequence ID" value="XM_040891214.1"/>
</dbReference>
<reference evidence="5 6" key="1">
    <citation type="submission" date="2016-07" db="EMBL/GenBank/DDBJ databases">
        <title>Pervasive Adenine N6-methylation of Active Genes in Fungi.</title>
        <authorList>
            <consortium name="DOE Joint Genome Institute"/>
            <person name="Mondo S.J."/>
            <person name="Dannebaum R.O."/>
            <person name="Kuo R.C."/>
            <person name="Labutti K."/>
            <person name="Haridas S."/>
            <person name="Kuo A."/>
            <person name="Salamov A."/>
            <person name="Ahrendt S.R."/>
            <person name="Lipzen A."/>
            <person name="Sullivan W."/>
            <person name="Andreopoulos W.B."/>
            <person name="Clum A."/>
            <person name="Lindquist E."/>
            <person name="Daum C."/>
            <person name="Ramamoorthy G.K."/>
            <person name="Gryganskyi A."/>
            <person name="Culley D."/>
            <person name="Magnuson J.K."/>
            <person name="James T.Y."/>
            <person name="O'Malley M.A."/>
            <person name="Stajich J.E."/>
            <person name="Spatafora J.W."/>
            <person name="Visel A."/>
            <person name="Grigoriev I.V."/>
        </authorList>
    </citation>
    <scope>NUCLEOTIDE SEQUENCE [LARGE SCALE GENOMIC DNA]</scope>
    <source>
        <strain evidence="5 6">ATCC 12442</strain>
    </source>
</reference>
<dbReference type="Pfam" id="PF00076">
    <property type="entry name" value="RRM_1"/>
    <property type="match status" value="1"/>
</dbReference>
<dbReference type="Gene3D" id="3.30.70.330">
    <property type="match status" value="1"/>
</dbReference>
<feature type="domain" description="RRM" evidence="4">
    <location>
        <begin position="169"/>
        <end position="246"/>
    </location>
</feature>
<dbReference type="STRING" id="61395.A0A1Y1WGP8"/>
<dbReference type="EMBL" id="MCFD01000002">
    <property type="protein sequence ID" value="ORX72730.1"/>
    <property type="molecule type" value="Genomic_DNA"/>
</dbReference>
<feature type="region of interest" description="Disordered" evidence="3">
    <location>
        <begin position="53"/>
        <end position="74"/>
    </location>
</feature>
<dbReference type="GeneID" id="63807862"/>
<dbReference type="PANTHER" id="PTHR19965">
    <property type="entry name" value="RNA AND EXPORT FACTOR BINDING PROTEIN"/>
    <property type="match status" value="1"/>
</dbReference>
<dbReference type="Proteomes" id="UP000193922">
    <property type="component" value="Unassembled WGS sequence"/>
</dbReference>
<feature type="region of interest" description="Disordered" evidence="3">
    <location>
        <begin position="245"/>
        <end position="285"/>
    </location>
</feature>
<dbReference type="InterPro" id="IPR035979">
    <property type="entry name" value="RBD_domain_sf"/>
</dbReference>
<dbReference type="AlphaFoldDB" id="A0A1Y1WGP8"/>
<evidence type="ECO:0000256" key="1">
    <source>
        <dbReference type="ARBA" id="ARBA00022884"/>
    </source>
</evidence>
<organism evidence="5 6">
    <name type="scientific">Linderina pennispora</name>
    <dbReference type="NCBI Taxonomy" id="61395"/>
    <lineage>
        <taxon>Eukaryota</taxon>
        <taxon>Fungi</taxon>
        <taxon>Fungi incertae sedis</taxon>
        <taxon>Zoopagomycota</taxon>
        <taxon>Kickxellomycotina</taxon>
        <taxon>Kickxellomycetes</taxon>
        <taxon>Kickxellales</taxon>
        <taxon>Kickxellaceae</taxon>
        <taxon>Linderina</taxon>
    </lineage>
</organism>
<dbReference type="InterPro" id="IPR012677">
    <property type="entry name" value="Nucleotide-bd_a/b_plait_sf"/>
</dbReference>
<dbReference type="InterPro" id="IPR000504">
    <property type="entry name" value="RRM_dom"/>
</dbReference>
<dbReference type="GO" id="GO:0003729">
    <property type="term" value="F:mRNA binding"/>
    <property type="evidence" value="ECO:0007669"/>
    <property type="project" value="TreeGrafter"/>
</dbReference>
<dbReference type="InterPro" id="IPR051229">
    <property type="entry name" value="ALYREF_mRNA_export"/>
</dbReference>
<evidence type="ECO:0000259" key="4">
    <source>
        <dbReference type="PROSITE" id="PS50102"/>
    </source>
</evidence>
<proteinExistence type="predicted"/>
<evidence type="ECO:0000256" key="3">
    <source>
        <dbReference type="SAM" id="MobiDB-lite"/>
    </source>
</evidence>
<name>A0A1Y1WGP8_9FUNG</name>
<dbReference type="PANTHER" id="PTHR19965:SF82">
    <property type="entry name" value="THO COMPLEX SUBUNIT 4"/>
    <property type="match status" value="1"/>
</dbReference>
<dbReference type="PROSITE" id="PS50102">
    <property type="entry name" value="RRM"/>
    <property type="match status" value="1"/>
</dbReference>
<comment type="caution">
    <text evidence="5">The sequence shown here is derived from an EMBL/GenBank/DDBJ whole genome shotgun (WGS) entry which is preliminary data.</text>
</comment>
<evidence type="ECO:0000256" key="2">
    <source>
        <dbReference type="PROSITE-ProRule" id="PRU00176"/>
    </source>
</evidence>
<feature type="region of interest" description="Disordered" evidence="3">
    <location>
        <begin position="1"/>
        <end position="39"/>
    </location>
</feature>
<gene>
    <name evidence="5" type="ORF">DL89DRAFT_320516</name>
</gene>
<dbReference type="OrthoDB" id="6159137at2759"/>
<evidence type="ECO:0000313" key="5">
    <source>
        <dbReference type="EMBL" id="ORX72730.1"/>
    </source>
</evidence>